<dbReference type="WBParaSite" id="PgB11_g011_t01">
    <property type="protein sequence ID" value="PgB11_g011_t01"/>
    <property type="gene ID" value="PgB11_g011"/>
</dbReference>
<proteinExistence type="predicted"/>
<accession>A0A914ZNS2</accession>
<protein>
    <submittedName>
        <fullName evidence="2">Uncharacterized protein</fullName>
    </submittedName>
</protein>
<dbReference type="Proteomes" id="UP000887569">
    <property type="component" value="Unplaced"/>
</dbReference>
<organism evidence="1 2">
    <name type="scientific">Parascaris univalens</name>
    <name type="common">Nematode worm</name>
    <dbReference type="NCBI Taxonomy" id="6257"/>
    <lineage>
        <taxon>Eukaryota</taxon>
        <taxon>Metazoa</taxon>
        <taxon>Ecdysozoa</taxon>
        <taxon>Nematoda</taxon>
        <taxon>Chromadorea</taxon>
        <taxon>Rhabditida</taxon>
        <taxon>Spirurina</taxon>
        <taxon>Ascaridomorpha</taxon>
        <taxon>Ascaridoidea</taxon>
        <taxon>Ascarididae</taxon>
        <taxon>Parascaris</taxon>
    </lineage>
</organism>
<evidence type="ECO:0000313" key="2">
    <source>
        <dbReference type="WBParaSite" id="PgB11_g011_t01"/>
    </source>
</evidence>
<reference evidence="2" key="1">
    <citation type="submission" date="2022-11" db="UniProtKB">
        <authorList>
            <consortium name="WormBaseParasite"/>
        </authorList>
    </citation>
    <scope>IDENTIFICATION</scope>
</reference>
<dbReference type="AlphaFoldDB" id="A0A914ZNS2"/>
<keyword evidence="1" id="KW-1185">Reference proteome</keyword>
<sequence>MDVVLTAIGAIAISVYLKFHILPTIHSSLLYRRSLPFRKSSHGRQFRPSVPHTHQCRQFRPSFPHTHQCRRSQRFRKSTAAYHQSVAYHQLAALAVNSLLPVIAPPSLERCKFLLAIVEVVLEELCLSGIILQMTAVLTSDMLSLERH</sequence>
<name>A0A914ZNS2_PARUN</name>
<evidence type="ECO:0000313" key="1">
    <source>
        <dbReference type="Proteomes" id="UP000887569"/>
    </source>
</evidence>